<proteinExistence type="predicted"/>
<dbReference type="EMBL" id="CAXAMN010000414">
    <property type="protein sequence ID" value="CAK8988341.1"/>
    <property type="molecule type" value="Genomic_DNA"/>
</dbReference>
<evidence type="ECO:0008006" key="3">
    <source>
        <dbReference type="Google" id="ProtNLM"/>
    </source>
</evidence>
<reference evidence="1 2" key="1">
    <citation type="submission" date="2024-02" db="EMBL/GenBank/DDBJ databases">
        <authorList>
            <person name="Chen Y."/>
            <person name="Shah S."/>
            <person name="Dougan E. K."/>
            <person name="Thang M."/>
            <person name="Chan C."/>
        </authorList>
    </citation>
    <scope>NUCLEOTIDE SEQUENCE [LARGE SCALE GENOMIC DNA]</scope>
</reference>
<evidence type="ECO:0000313" key="1">
    <source>
        <dbReference type="EMBL" id="CAK8988341.1"/>
    </source>
</evidence>
<accession>A0ABP0HFR5</accession>
<dbReference type="Proteomes" id="UP001642484">
    <property type="component" value="Unassembled WGS sequence"/>
</dbReference>
<keyword evidence="2" id="KW-1185">Reference proteome</keyword>
<organism evidence="1 2">
    <name type="scientific">Durusdinium trenchii</name>
    <dbReference type="NCBI Taxonomy" id="1381693"/>
    <lineage>
        <taxon>Eukaryota</taxon>
        <taxon>Sar</taxon>
        <taxon>Alveolata</taxon>
        <taxon>Dinophyceae</taxon>
        <taxon>Suessiales</taxon>
        <taxon>Symbiodiniaceae</taxon>
        <taxon>Durusdinium</taxon>
    </lineage>
</organism>
<comment type="caution">
    <text evidence="1">The sequence shown here is derived from an EMBL/GenBank/DDBJ whole genome shotgun (WGS) entry which is preliminary data.</text>
</comment>
<sequence length="139" mass="15210">MMTTVVIGGSMDARDADVLARRGLSTEGELCVKPLAVDFSEALGRYMPQALPRLKKYLPQERREQQEEILPNVTSLGPSGLSTPCALRRPQRPQAACFRTANKVAEPVVARMPSSRSACDTCGEVFAFRGLFCSHVRLA</sequence>
<name>A0ABP0HFR5_9DINO</name>
<evidence type="ECO:0000313" key="2">
    <source>
        <dbReference type="Proteomes" id="UP001642484"/>
    </source>
</evidence>
<gene>
    <name evidence="1" type="ORF">CCMP2556_LOCUS1230</name>
</gene>
<protein>
    <recommendedName>
        <fullName evidence="3">C2H2-type domain-containing protein</fullName>
    </recommendedName>
</protein>